<dbReference type="AlphaFoldDB" id="A0AAD6YZK2"/>
<feature type="transmembrane region" description="Helical" evidence="1">
    <location>
        <begin position="195"/>
        <end position="214"/>
    </location>
</feature>
<proteinExistence type="predicted"/>
<name>A0AAD6YZK2_9AGAR</name>
<feature type="transmembrane region" description="Helical" evidence="1">
    <location>
        <begin position="260"/>
        <end position="279"/>
    </location>
</feature>
<gene>
    <name evidence="2" type="ORF">DFH08DRAFT_794599</name>
</gene>
<keyword evidence="1" id="KW-0472">Membrane</keyword>
<feature type="transmembrane region" description="Helical" evidence="1">
    <location>
        <begin position="234"/>
        <end position="255"/>
    </location>
</feature>
<evidence type="ECO:0000256" key="1">
    <source>
        <dbReference type="SAM" id="Phobius"/>
    </source>
</evidence>
<evidence type="ECO:0000313" key="3">
    <source>
        <dbReference type="Proteomes" id="UP001218218"/>
    </source>
</evidence>
<protein>
    <submittedName>
        <fullName evidence="2">Uncharacterized protein</fullName>
    </submittedName>
</protein>
<accession>A0AAD6YZK2</accession>
<feature type="transmembrane region" description="Helical" evidence="1">
    <location>
        <begin position="30"/>
        <end position="48"/>
    </location>
</feature>
<feature type="transmembrane region" description="Helical" evidence="1">
    <location>
        <begin position="105"/>
        <end position="124"/>
    </location>
</feature>
<dbReference type="Proteomes" id="UP001218218">
    <property type="component" value="Unassembled WGS sequence"/>
</dbReference>
<reference evidence="2" key="1">
    <citation type="submission" date="2023-03" db="EMBL/GenBank/DDBJ databases">
        <title>Massive genome expansion in bonnet fungi (Mycena s.s.) driven by repeated elements and novel gene families across ecological guilds.</title>
        <authorList>
            <consortium name="Lawrence Berkeley National Laboratory"/>
            <person name="Harder C.B."/>
            <person name="Miyauchi S."/>
            <person name="Viragh M."/>
            <person name="Kuo A."/>
            <person name="Thoen E."/>
            <person name="Andreopoulos B."/>
            <person name="Lu D."/>
            <person name="Skrede I."/>
            <person name="Drula E."/>
            <person name="Henrissat B."/>
            <person name="Morin E."/>
            <person name="Kohler A."/>
            <person name="Barry K."/>
            <person name="LaButti K."/>
            <person name="Morin E."/>
            <person name="Salamov A."/>
            <person name="Lipzen A."/>
            <person name="Mereny Z."/>
            <person name="Hegedus B."/>
            <person name="Baldrian P."/>
            <person name="Stursova M."/>
            <person name="Weitz H."/>
            <person name="Taylor A."/>
            <person name="Grigoriev I.V."/>
            <person name="Nagy L.G."/>
            <person name="Martin F."/>
            <person name="Kauserud H."/>
        </authorList>
    </citation>
    <scope>NUCLEOTIDE SEQUENCE</scope>
    <source>
        <strain evidence="2">CBHHK002</strain>
    </source>
</reference>
<keyword evidence="1" id="KW-0812">Transmembrane</keyword>
<dbReference type="Gene3D" id="1.20.1250.20">
    <property type="entry name" value="MFS general substrate transporter like domains"/>
    <property type="match status" value="1"/>
</dbReference>
<evidence type="ECO:0000313" key="2">
    <source>
        <dbReference type="EMBL" id="KAJ7302260.1"/>
    </source>
</evidence>
<dbReference type="EMBL" id="JARIHO010000118">
    <property type="protein sequence ID" value="KAJ7302260.1"/>
    <property type="molecule type" value="Genomic_DNA"/>
</dbReference>
<keyword evidence="3" id="KW-1185">Reference proteome</keyword>
<comment type="caution">
    <text evidence="2">The sequence shown here is derived from an EMBL/GenBank/DDBJ whole genome shotgun (WGS) entry which is preliminary data.</text>
</comment>
<keyword evidence="1" id="KW-1133">Transmembrane helix</keyword>
<sequence length="327" mass="35260">MDDASDEKVEIAASPAQGDVDDYPEGGLKAWIVLCGTVSGFFATFGYCTDMYGSNGPDHRAILLPREFRQRALRDQCSKHAMILLPALIVGRLFDIGYYRAPFAAGGGLIVLSTFLVPQCKVYWHFMLCQGFRVGNGSGLMVSTMLTVVTHWFQTRRGFALGVTCFGGALGSTVQPIILRQLIVKVGFPWAMRSPGLILLFVLVITNVCIARRLSPVKAPGGLLGLHAFRSSALSVFGVCTFVTFLGLITMLTYISSSEIAFGISPNFAFYLVAIANFSSGVGRAMNIMTIMTTIAGGATIAWRFCRTIRSITGISTLYGLSSAITP</sequence>
<feature type="transmembrane region" description="Helical" evidence="1">
    <location>
        <begin position="159"/>
        <end position="183"/>
    </location>
</feature>
<dbReference type="PANTHER" id="PTHR11360:SF177">
    <property type="entry name" value="RIBOFLAVIN TRANSPORTER MCH5"/>
    <property type="match status" value="1"/>
</dbReference>
<dbReference type="InterPro" id="IPR050327">
    <property type="entry name" value="Proton-linked_MCT"/>
</dbReference>
<dbReference type="PANTHER" id="PTHR11360">
    <property type="entry name" value="MONOCARBOXYLATE TRANSPORTER"/>
    <property type="match status" value="1"/>
</dbReference>
<dbReference type="SUPFAM" id="SSF103473">
    <property type="entry name" value="MFS general substrate transporter"/>
    <property type="match status" value="1"/>
</dbReference>
<organism evidence="2 3">
    <name type="scientific">Mycena albidolilacea</name>
    <dbReference type="NCBI Taxonomy" id="1033008"/>
    <lineage>
        <taxon>Eukaryota</taxon>
        <taxon>Fungi</taxon>
        <taxon>Dikarya</taxon>
        <taxon>Basidiomycota</taxon>
        <taxon>Agaricomycotina</taxon>
        <taxon>Agaricomycetes</taxon>
        <taxon>Agaricomycetidae</taxon>
        <taxon>Agaricales</taxon>
        <taxon>Marasmiineae</taxon>
        <taxon>Mycenaceae</taxon>
        <taxon>Mycena</taxon>
    </lineage>
</organism>
<dbReference type="InterPro" id="IPR036259">
    <property type="entry name" value="MFS_trans_sf"/>
</dbReference>
<feature type="transmembrane region" description="Helical" evidence="1">
    <location>
        <begin position="136"/>
        <end position="153"/>
    </location>
</feature>